<dbReference type="OrthoDB" id="110295at2759"/>
<accession>V9FQX9</accession>
<evidence type="ECO:0000313" key="1">
    <source>
        <dbReference type="EMBL" id="ETI52832.1"/>
    </source>
</evidence>
<gene>
    <name evidence="1" type="ORF">F443_04124</name>
</gene>
<name>V9FQX9_PHYNI</name>
<comment type="caution">
    <text evidence="1">The sequence shown here is derived from an EMBL/GenBank/DDBJ whole genome shotgun (WGS) entry which is preliminary data.</text>
</comment>
<dbReference type="Proteomes" id="UP000018721">
    <property type="component" value="Unassembled WGS sequence"/>
</dbReference>
<sequence>MGTIFGFNDTQTSKTLKGQGLKEMFPFAHEPLTITKDMRRDEGLRSFLTGFLGQDVEDVAVEKRKASFSDRESNLGRGYGSLR</sequence>
<protein>
    <submittedName>
        <fullName evidence="1">Uncharacterized protein</fullName>
    </submittedName>
</protein>
<dbReference type="AlphaFoldDB" id="V9FQX9"/>
<evidence type="ECO:0000313" key="2">
    <source>
        <dbReference type="Proteomes" id="UP000018721"/>
    </source>
</evidence>
<organism evidence="1 2">
    <name type="scientific">Phytophthora nicotianae P1569</name>
    <dbReference type="NCBI Taxonomy" id="1317065"/>
    <lineage>
        <taxon>Eukaryota</taxon>
        <taxon>Sar</taxon>
        <taxon>Stramenopiles</taxon>
        <taxon>Oomycota</taxon>
        <taxon>Peronosporomycetes</taxon>
        <taxon>Peronosporales</taxon>
        <taxon>Peronosporaceae</taxon>
        <taxon>Phytophthora</taxon>
    </lineage>
</organism>
<dbReference type="HOGENOM" id="CLU_2547552_0_0_1"/>
<proteinExistence type="predicted"/>
<dbReference type="EMBL" id="ANIZ01000758">
    <property type="protein sequence ID" value="ETI52832.1"/>
    <property type="molecule type" value="Genomic_DNA"/>
</dbReference>
<keyword evidence="2" id="KW-1185">Reference proteome</keyword>
<reference evidence="1 2" key="1">
    <citation type="submission" date="2013-11" db="EMBL/GenBank/DDBJ databases">
        <title>The Genome Sequence of Phytophthora parasitica P1569.</title>
        <authorList>
            <consortium name="The Broad Institute Genomics Platform"/>
            <person name="Russ C."/>
            <person name="Tyler B."/>
            <person name="Panabieres F."/>
            <person name="Shan W."/>
            <person name="Tripathy S."/>
            <person name="Grunwald N."/>
            <person name="Machado M."/>
            <person name="Johnson C.S."/>
            <person name="Arredondo F."/>
            <person name="Hong C."/>
            <person name="Coffey M."/>
            <person name="Young S.K."/>
            <person name="Zeng Q."/>
            <person name="Gargeya S."/>
            <person name="Fitzgerald M."/>
            <person name="Abouelleil A."/>
            <person name="Alvarado L."/>
            <person name="Chapman S.B."/>
            <person name="Gainer-Dewar J."/>
            <person name="Goldberg J."/>
            <person name="Griggs A."/>
            <person name="Gujja S."/>
            <person name="Hansen M."/>
            <person name="Howarth C."/>
            <person name="Imamovic A."/>
            <person name="Ireland A."/>
            <person name="Larimer J."/>
            <person name="McCowan C."/>
            <person name="Murphy C."/>
            <person name="Pearson M."/>
            <person name="Poon T.W."/>
            <person name="Priest M."/>
            <person name="Roberts A."/>
            <person name="Saif S."/>
            <person name="Shea T."/>
            <person name="Sykes S."/>
            <person name="Wortman J."/>
            <person name="Nusbaum C."/>
            <person name="Birren B."/>
        </authorList>
    </citation>
    <scope>NUCLEOTIDE SEQUENCE [LARGE SCALE GENOMIC DNA]</scope>
    <source>
        <strain evidence="1 2">P1569</strain>
    </source>
</reference>